<gene>
    <name evidence="1" type="ORF">F2P56_030301</name>
</gene>
<dbReference type="AlphaFoldDB" id="A0A833TJR0"/>
<dbReference type="EMBL" id="LIHL02000013">
    <property type="protein sequence ID" value="KAF5449900.1"/>
    <property type="molecule type" value="Genomic_DNA"/>
</dbReference>
<evidence type="ECO:0000313" key="1">
    <source>
        <dbReference type="EMBL" id="KAF5449900.1"/>
    </source>
</evidence>
<reference evidence="1" key="2">
    <citation type="submission" date="2020-03" db="EMBL/GenBank/DDBJ databases">
        <title>Walnut 2.0.</title>
        <authorList>
            <person name="Marrano A."/>
            <person name="Britton M."/>
            <person name="Zimin A.V."/>
            <person name="Zaini P.A."/>
            <person name="Workman R."/>
            <person name="Puiu D."/>
            <person name="Bianco L."/>
            <person name="Allen B.J."/>
            <person name="Troggio M."/>
            <person name="Leslie C.A."/>
            <person name="Timp W."/>
            <person name="Dendekar A."/>
            <person name="Salzberg S.L."/>
            <person name="Neale D.B."/>
        </authorList>
    </citation>
    <scope>NUCLEOTIDE SEQUENCE</scope>
    <source>
        <tissue evidence="1">Leaves</tissue>
    </source>
</reference>
<sequence length="114" mass="12958">MGETEVSKTTVGVHQDKGNGPFKAFDSAFSAFFVQLPRTLQNCLKSRFQRLAKDMEGVKLGGTPALRKEKRSSTPWEVDLEKQMLAWSENPSWVDQPPEIKCTKRFSLQPQRKS</sequence>
<dbReference type="Proteomes" id="UP000619265">
    <property type="component" value="Unassembled WGS sequence"/>
</dbReference>
<dbReference type="Gramene" id="Jr13_18140_p2">
    <property type="protein sequence ID" value="cds.Jr13_18140_p2"/>
    <property type="gene ID" value="Jr13_18140"/>
</dbReference>
<reference evidence="1" key="1">
    <citation type="submission" date="2015-10" db="EMBL/GenBank/DDBJ databases">
        <authorList>
            <person name="Martinez-Garcia P.J."/>
            <person name="Crepeau M.W."/>
            <person name="Puiu D."/>
            <person name="Gonzalez-Ibeas D."/>
            <person name="Whalen J."/>
            <person name="Stevens K."/>
            <person name="Paul R."/>
            <person name="Butterfield T."/>
            <person name="Britton M."/>
            <person name="Reagan R."/>
            <person name="Chakraborty S."/>
            <person name="Walawage S.L."/>
            <person name="Vasquez-Gross H.A."/>
            <person name="Cardeno C."/>
            <person name="Famula R."/>
            <person name="Pratt K."/>
            <person name="Kuruganti S."/>
            <person name="Aradhya M.K."/>
            <person name="Leslie C.A."/>
            <person name="Dandekar A.M."/>
            <person name="Salzberg S.L."/>
            <person name="Wegrzyn J.L."/>
            <person name="Langley C.H."/>
            <person name="Neale D.B."/>
        </authorList>
    </citation>
    <scope>NUCLEOTIDE SEQUENCE</scope>
    <source>
        <tissue evidence="1">Leaves</tissue>
    </source>
</reference>
<comment type="caution">
    <text evidence="1">The sequence shown here is derived from an EMBL/GenBank/DDBJ whole genome shotgun (WGS) entry which is preliminary data.</text>
</comment>
<organism evidence="1 2">
    <name type="scientific">Juglans regia</name>
    <name type="common">English walnut</name>
    <dbReference type="NCBI Taxonomy" id="51240"/>
    <lineage>
        <taxon>Eukaryota</taxon>
        <taxon>Viridiplantae</taxon>
        <taxon>Streptophyta</taxon>
        <taxon>Embryophyta</taxon>
        <taxon>Tracheophyta</taxon>
        <taxon>Spermatophyta</taxon>
        <taxon>Magnoliopsida</taxon>
        <taxon>eudicotyledons</taxon>
        <taxon>Gunneridae</taxon>
        <taxon>Pentapetalae</taxon>
        <taxon>rosids</taxon>
        <taxon>fabids</taxon>
        <taxon>Fagales</taxon>
        <taxon>Juglandaceae</taxon>
        <taxon>Juglans</taxon>
    </lineage>
</organism>
<proteinExistence type="predicted"/>
<accession>A0A833TJR0</accession>
<name>A0A833TJR0_JUGRE</name>
<protein>
    <submittedName>
        <fullName evidence="1">Uncharacterized protein</fullName>
    </submittedName>
</protein>
<evidence type="ECO:0000313" key="2">
    <source>
        <dbReference type="Proteomes" id="UP000619265"/>
    </source>
</evidence>